<dbReference type="InterPro" id="IPR010158">
    <property type="entry name" value="Amidase_Cbmase"/>
</dbReference>
<evidence type="ECO:0000256" key="3">
    <source>
        <dbReference type="PIRSR" id="PIRSR001235-1"/>
    </source>
</evidence>
<feature type="binding site" evidence="3">
    <location>
        <position position="111"/>
    </location>
    <ligand>
        <name>Zn(2+)</name>
        <dbReference type="ChEBI" id="CHEBI:29105"/>
        <label>2</label>
    </ligand>
</feature>
<reference evidence="5 6" key="1">
    <citation type="submission" date="2020-08" db="EMBL/GenBank/DDBJ databases">
        <title>Genomic Encyclopedia of Type Strains, Phase IV (KMG-IV): sequencing the most valuable type-strain genomes for metagenomic binning, comparative biology and taxonomic classification.</title>
        <authorList>
            <person name="Goeker M."/>
        </authorList>
    </citation>
    <scope>NUCLEOTIDE SEQUENCE [LARGE SCALE GENOMIC DNA]</scope>
    <source>
        <strain evidence="5 6">DSM 21769</strain>
    </source>
</reference>
<dbReference type="GO" id="GO:0046872">
    <property type="term" value="F:metal ion binding"/>
    <property type="evidence" value="ECO:0007669"/>
    <property type="project" value="UniProtKB-KW"/>
</dbReference>
<dbReference type="PANTHER" id="PTHR32494:SF5">
    <property type="entry name" value="ALLANTOATE AMIDOHYDROLASE"/>
    <property type="match status" value="1"/>
</dbReference>
<evidence type="ECO:0000259" key="4">
    <source>
        <dbReference type="Pfam" id="PF07687"/>
    </source>
</evidence>
<dbReference type="RefSeq" id="WP_184403898.1">
    <property type="nucleotide sequence ID" value="NZ_JACHHJ010000002.1"/>
</dbReference>
<evidence type="ECO:0000313" key="5">
    <source>
        <dbReference type="EMBL" id="MBB6449964.1"/>
    </source>
</evidence>
<feature type="binding site" evidence="3">
    <location>
        <position position="111"/>
    </location>
    <ligand>
        <name>Zn(2+)</name>
        <dbReference type="ChEBI" id="CHEBI:29105"/>
        <label>1</label>
    </ligand>
</feature>
<dbReference type="Pfam" id="PF07687">
    <property type="entry name" value="M20_dimer"/>
    <property type="match status" value="1"/>
</dbReference>
<organism evidence="5 6">
    <name type="scientific">Geomicrobium halophilum</name>
    <dbReference type="NCBI Taxonomy" id="549000"/>
    <lineage>
        <taxon>Bacteria</taxon>
        <taxon>Bacillati</taxon>
        <taxon>Bacillota</taxon>
        <taxon>Bacilli</taxon>
        <taxon>Bacillales</taxon>
        <taxon>Geomicrobium</taxon>
    </lineage>
</organism>
<dbReference type="CDD" id="cd03884">
    <property type="entry name" value="M20_bAS"/>
    <property type="match status" value="1"/>
</dbReference>
<protein>
    <submittedName>
        <fullName evidence="5">Allantoate deiminase</fullName>
        <ecNumber evidence="5">3.5.3.9</ecNumber>
    </submittedName>
</protein>
<dbReference type="NCBIfam" id="TIGR01879">
    <property type="entry name" value="hydantase"/>
    <property type="match status" value="1"/>
</dbReference>
<dbReference type="InterPro" id="IPR011650">
    <property type="entry name" value="Peptidase_M20_dimer"/>
</dbReference>
<dbReference type="GO" id="GO:0047652">
    <property type="term" value="F:allantoate deiminase activity"/>
    <property type="evidence" value="ECO:0007669"/>
    <property type="project" value="UniProtKB-EC"/>
</dbReference>
<dbReference type="NCBIfam" id="NF006771">
    <property type="entry name" value="PRK09290.1-5"/>
    <property type="match status" value="1"/>
</dbReference>
<dbReference type="AlphaFoldDB" id="A0A841PQ61"/>
<dbReference type="EMBL" id="JACHHJ010000002">
    <property type="protein sequence ID" value="MBB6449964.1"/>
    <property type="molecule type" value="Genomic_DNA"/>
</dbReference>
<name>A0A841PQ61_9BACL</name>
<feature type="binding site" evidence="3">
    <location>
        <position position="100"/>
    </location>
    <ligand>
        <name>Zn(2+)</name>
        <dbReference type="ChEBI" id="CHEBI:29105"/>
        <label>1</label>
    </ligand>
</feature>
<dbReference type="EC" id="3.5.3.9" evidence="5"/>
<dbReference type="SUPFAM" id="SSF53187">
    <property type="entry name" value="Zn-dependent exopeptidases"/>
    <property type="match status" value="1"/>
</dbReference>
<proteinExistence type="inferred from homology"/>
<dbReference type="InterPro" id="IPR036264">
    <property type="entry name" value="Bact_exopeptidase_dim_dom"/>
</dbReference>
<dbReference type="Pfam" id="PF01546">
    <property type="entry name" value="Peptidase_M20"/>
    <property type="match status" value="1"/>
</dbReference>
<keyword evidence="2 5" id="KW-0378">Hydrolase</keyword>
<feature type="binding site" evidence="3">
    <location>
        <position position="211"/>
    </location>
    <ligand>
        <name>Zn(2+)</name>
        <dbReference type="ChEBI" id="CHEBI:29105"/>
        <label>1</label>
    </ligand>
</feature>
<dbReference type="PIRSF" id="PIRSF001235">
    <property type="entry name" value="Amidase_carbamoylase"/>
    <property type="match status" value="1"/>
</dbReference>
<evidence type="ECO:0000256" key="2">
    <source>
        <dbReference type="ARBA" id="ARBA00022801"/>
    </source>
</evidence>
<dbReference type="InterPro" id="IPR002933">
    <property type="entry name" value="Peptidase_M20"/>
</dbReference>
<keyword evidence="6" id="KW-1185">Reference proteome</keyword>
<sequence>MDNWDLYTRLIHEYEADLSYDGIDGDRLAKRLHAISEIGLTEEGGSYRLGFSHEERQTKDLVIGWMKEAGLAITEDGAGNVFGRLEGQDSSLPCILSGSHVDSVPNGGHFDGLLGVLSALEVVEAWKAKGYRPQRPFEVVIFSDEEGARFNNGLTGSRAMVDDIDMDVEEELVDDNGLPFGQALEAVGLTKDGFANEGRRLEEIASFVEVHIEQGKTLEKQNLPVGIVSGIAGPSWLEIEFHGTAGHAGNTPMTERQDALVAAGEFVRQVHDIPGGVSNSAVATVGKLQVYPNGSNVIPGKVKLIVDIRDIYENTRDEVVRLVIDEAQNIATNLGVTCSYQQTLKVAPVPIPEEAKNQLRQAMEKHNITAHELPSGAGHDAMIVGHHLPVAMLFVKSKDGISHNPAEWSSLNDCVQGVHVLKSYVESIDQV</sequence>
<feature type="binding site" evidence="3">
    <location>
        <position position="146"/>
    </location>
    <ligand>
        <name>Zn(2+)</name>
        <dbReference type="ChEBI" id="CHEBI:29105"/>
        <label>2</label>
    </ligand>
</feature>
<dbReference type="PANTHER" id="PTHR32494">
    <property type="entry name" value="ALLANTOATE DEIMINASE-RELATED"/>
    <property type="match status" value="1"/>
</dbReference>
<dbReference type="SUPFAM" id="SSF55031">
    <property type="entry name" value="Bacterial exopeptidase dimerisation domain"/>
    <property type="match status" value="1"/>
</dbReference>
<dbReference type="Gene3D" id="3.30.70.360">
    <property type="match status" value="1"/>
</dbReference>
<evidence type="ECO:0000313" key="6">
    <source>
        <dbReference type="Proteomes" id="UP000568839"/>
    </source>
</evidence>
<comment type="similarity">
    <text evidence="1">Belongs to the peptidase M20 family.</text>
</comment>
<evidence type="ECO:0000256" key="1">
    <source>
        <dbReference type="ARBA" id="ARBA00006153"/>
    </source>
</evidence>
<comment type="caution">
    <text evidence="5">The sequence shown here is derived from an EMBL/GenBank/DDBJ whole genome shotgun (WGS) entry which is preliminary data.</text>
</comment>
<comment type="cofactor">
    <cofactor evidence="3">
        <name>Zn(2+)</name>
        <dbReference type="ChEBI" id="CHEBI:29105"/>
    </cofactor>
    <text evidence="3">Binds 2 Zn(2+) ions per subunit.</text>
</comment>
<feature type="domain" description="Peptidase M20 dimerisation" evidence="4">
    <location>
        <begin position="233"/>
        <end position="330"/>
    </location>
</feature>
<feature type="binding site" evidence="3">
    <location>
        <position position="403"/>
    </location>
    <ligand>
        <name>Zn(2+)</name>
        <dbReference type="ChEBI" id="CHEBI:29105"/>
        <label>2</label>
    </ligand>
</feature>
<gene>
    <name evidence="5" type="ORF">HNR44_001942</name>
</gene>
<dbReference type="Gene3D" id="3.40.630.10">
    <property type="entry name" value="Zn peptidases"/>
    <property type="match status" value="1"/>
</dbReference>
<keyword evidence="3" id="KW-0479">Metal-binding</keyword>
<dbReference type="Proteomes" id="UP000568839">
    <property type="component" value="Unassembled WGS sequence"/>
</dbReference>
<accession>A0A841PQ61</accession>
<keyword evidence="3" id="KW-0862">Zinc</keyword>